<name>A0ABQ6MLM2_9STRA</name>
<dbReference type="EMBL" id="BRYB01000344">
    <property type="protein sequence ID" value="GMI28151.1"/>
    <property type="molecule type" value="Genomic_DNA"/>
</dbReference>
<sequence>MLSTQTLRSLASKAALLRPLPQPYLASMNPALWSDSTHQRTDIVCHPHSGMKKPSPSPPPHKPNNFPNTYVNSLQRRHQITCTPPPALGTFRPPAMQHWEARPDRSLGSFGEGSTFTVPTMSYESLFDEETSGANDELLAHLYATGIVLVKGTPTDDEGMRALADCVTGGHPTGKSKGGGPLRTLYGEVWHTSVGSQDKATSTADSAYTSDSLPLHTDMTYHSTPPGLQIFNMATPAADGTGASTYLDGFAAAERLRTKNADAFDFLTSTAFTYRSVDADMGWHLEASGPVIQLDPVDQHTVASVRHNDLDRLAAVPPPAVREQGEEEEALWYERMERAFSAWDGVITEPGRRLIIKLEAGDCTIVHNRRVMHGRESFTLKEGDAARSIVGCYTDADNLESRWRACFTKDIIKNKERFGTAKA</sequence>
<keyword evidence="3" id="KW-0124">Carnitine biosynthesis</keyword>
<dbReference type="SUPFAM" id="SSF51197">
    <property type="entry name" value="Clavaminate synthase-like"/>
    <property type="match status" value="1"/>
</dbReference>
<evidence type="ECO:0000256" key="2">
    <source>
        <dbReference type="ARBA" id="ARBA00005022"/>
    </source>
</evidence>
<comment type="caution">
    <text evidence="7">The sequence shown here is derived from an EMBL/GenBank/DDBJ whole genome shotgun (WGS) entry which is preliminary data.</text>
</comment>
<keyword evidence="4" id="KW-0560">Oxidoreductase</keyword>
<evidence type="ECO:0000259" key="6">
    <source>
        <dbReference type="Pfam" id="PF02668"/>
    </source>
</evidence>
<feature type="region of interest" description="Disordered" evidence="5">
    <location>
        <begin position="46"/>
        <end position="67"/>
    </location>
</feature>
<gene>
    <name evidence="7" type="ORF">TeGR_g10644</name>
</gene>
<dbReference type="PANTHER" id="PTHR10696:SF51">
    <property type="entry name" value="TRIMETHYLLYSINE DIOXYGENASE, MITOCHONDRIAL"/>
    <property type="match status" value="1"/>
</dbReference>
<evidence type="ECO:0000256" key="3">
    <source>
        <dbReference type="ARBA" id="ARBA00022873"/>
    </source>
</evidence>
<dbReference type="InterPro" id="IPR050411">
    <property type="entry name" value="AlphaKG_dependent_hydroxylases"/>
</dbReference>
<evidence type="ECO:0000256" key="5">
    <source>
        <dbReference type="SAM" id="MobiDB-lite"/>
    </source>
</evidence>
<evidence type="ECO:0000256" key="4">
    <source>
        <dbReference type="ARBA" id="ARBA00023002"/>
    </source>
</evidence>
<dbReference type="Pfam" id="PF02668">
    <property type="entry name" value="TauD"/>
    <property type="match status" value="1"/>
</dbReference>
<dbReference type="Gene3D" id="3.60.130.10">
    <property type="entry name" value="Clavaminate synthase-like"/>
    <property type="match status" value="1"/>
</dbReference>
<evidence type="ECO:0000313" key="7">
    <source>
        <dbReference type="EMBL" id="GMI28151.1"/>
    </source>
</evidence>
<keyword evidence="8" id="KW-1185">Reference proteome</keyword>
<comment type="cofactor">
    <cofactor evidence="1">
        <name>L-ascorbate</name>
        <dbReference type="ChEBI" id="CHEBI:38290"/>
    </cofactor>
</comment>
<reference evidence="7 8" key="1">
    <citation type="journal article" date="2023" name="Commun. Biol.">
        <title>Genome analysis of Parmales, the sister group of diatoms, reveals the evolutionary specialization of diatoms from phago-mixotrophs to photoautotrophs.</title>
        <authorList>
            <person name="Ban H."/>
            <person name="Sato S."/>
            <person name="Yoshikawa S."/>
            <person name="Yamada K."/>
            <person name="Nakamura Y."/>
            <person name="Ichinomiya M."/>
            <person name="Sato N."/>
            <person name="Blanc-Mathieu R."/>
            <person name="Endo H."/>
            <person name="Kuwata A."/>
            <person name="Ogata H."/>
        </authorList>
    </citation>
    <scope>NUCLEOTIDE SEQUENCE [LARGE SCALE GENOMIC DNA]</scope>
</reference>
<protein>
    <recommendedName>
        <fullName evidence="6">TauD/TfdA-like domain-containing protein</fullName>
    </recommendedName>
</protein>
<dbReference type="InterPro" id="IPR003819">
    <property type="entry name" value="TauD/TfdA-like"/>
</dbReference>
<proteinExistence type="predicted"/>
<evidence type="ECO:0000313" key="8">
    <source>
        <dbReference type="Proteomes" id="UP001165060"/>
    </source>
</evidence>
<comment type="pathway">
    <text evidence="2">Amine and polyamine biosynthesis; carnitine biosynthesis.</text>
</comment>
<evidence type="ECO:0000256" key="1">
    <source>
        <dbReference type="ARBA" id="ARBA00001961"/>
    </source>
</evidence>
<organism evidence="7 8">
    <name type="scientific">Tetraparma gracilis</name>
    <dbReference type="NCBI Taxonomy" id="2962635"/>
    <lineage>
        <taxon>Eukaryota</taxon>
        <taxon>Sar</taxon>
        <taxon>Stramenopiles</taxon>
        <taxon>Ochrophyta</taxon>
        <taxon>Bolidophyceae</taxon>
        <taxon>Parmales</taxon>
        <taxon>Triparmaceae</taxon>
        <taxon>Tetraparma</taxon>
    </lineage>
</organism>
<accession>A0ABQ6MLM2</accession>
<dbReference type="InterPro" id="IPR042098">
    <property type="entry name" value="TauD-like_sf"/>
</dbReference>
<dbReference type="Proteomes" id="UP001165060">
    <property type="component" value="Unassembled WGS sequence"/>
</dbReference>
<dbReference type="PANTHER" id="PTHR10696">
    <property type="entry name" value="GAMMA-BUTYROBETAINE HYDROXYLASE-RELATED"/>
    <property type="match status" value="1"/>
</dbReference>
<feature type="domain" description="TauD/TfdA-like" evidence="6">
    <location>
        <begin position="125"/>
        <end position="393"/>
    </location>
</feature>